<dbReference type="EMBL" id="CP042260">
    <property type="protein sequence ID" value="QDY66632.1"/>
    <property type="molecule type" value="Genomic_DNA"/>
</dbReference>
<evidence type="ECO:0000313" key="1">
    <source>
        <dbReference type="EMBL" id="QDY66632.1"/>
    </source>
</evidence>
<proteinExistence type="predicted"/>
<reference evidence="2" key="2">
    <citation type="journal article" date="2022" name="Pest Manag. Sci.">
        <title>Glutamicibacter halophytocola-mediated host fitness of potato tuber moth on Solanaceae crops.</title>
        <authorList>
            <person name="Wang W."/>
            <person name="Xiao G."/>
            <person name="Du G."/>
            <person name="Chang L."/>
            <person name="Yang Y."/>
            <person name="Ye J."/>
            <person name="Chen B."/>
        </authorList>
    </citation>
    <scope>NUCLEOTIDE SEQUENCE</scope>
    <source>
        <strain evidence="2">S2</strain>
    </source>
</reference>
<dbReference type="Proteomes" id="UP001060018">
    <property type="component" value="Chromosome"/>
</dbReference>
<name>A0A5B8IJY8_9MICC</name>
<dbReference type="AlphaFoldDB" id="A0A5B8IJY8"/>
<dbReference type="EMBL" id="CP102487">
    <property type="protein sequence ID" value="UUX58746.1"/>
    <property type="molecule type" value="Genomic_DNA"/>
</dbReference>
<accession>A0A5B8IJY8</accession>
<dbReference type="RefSeq" id="WP_146276761.1">
    <property type="nucleotide sequence ID" value="NZ_CP042260.1"/>
</dbReference>
<sequence length="372" mass="40711">MTAAQQQCLATALAPDSQGSRSTVGNAGRSRVVNIGFEDVTSADPTRIPDIARQLDAVNATGVSISVGRLDWIGFPSSEFKDWQSEEVARTGRDYVREAIDAFICSESGQRRTISLNIDTLLGRELASRPDIAGINAQGGVSKNWASISAWKHKGLTGRLERLVSDLILRYSPDSINITELMFPSYTFSEADFHDFQEYSGMDRWPLSADGTIDAGSPLIHAWRSDAVASIMSRVAKRLDGSGVQLTMDVRSPVNEDLRGRLDSGQDYAQLLEIVDRLNIWNFQGINSTGYFTTGQLAEFFVDQDSSGFGIEIGLWDKGGALSATTLEHELRLAEEHGVPHLSITPTSLMDEPAWDTLRRIWGSPVPAASEN</sequence>
<gene>
    <name evidence="1" type="ORF">FQA45_10025</name>
    <name evidence="2" type="ORF">NUH22_15855</name>
</gene>
<dbReference type="OrthoDB" id="4398529at2"/>
<evidence type="ECO:0000313" key="4">
    <source>
        <dbReference type="Proteomes" id="UP001060018"/>
    </source>
</evidence>
<dbReference type="Gene3D" id="3.20.20.80">
    <property type="entry name" value="Glycosidases"/>
    <property type="match status" value="1"/>
</dbReference>
<evidence type="ECO:0000313" key="2">
    <source>
        <dbReference type="EMBL" id="UUX58746.1"/>
    </source>
</evidence>
<protein>
    <submittedName>
        <fullName evidence="2">Uncharacterized protein</fullName>
    </submittedName>
</protein>
<organism evidence="2 4">
    <name type="scientific">Glutamicibacter halophytocola</name>
    <dbReference type="NCBI Taxonomy" id="1933880"/>
    <lineage>
        <taxon>Bacteria</taxon>
        <taxon>Bacillati</taxon>
        <taxon>Actinomycetota</taxon>
        <taxon>Actinomycetes</taxon>
        <taxon>Micrococcales</taxon>
        <taxon>Micrococcaceae</taxon>
        <taxon>Glutamicibacter</taxon>
    </lineage>
</organism>
<dbReference type="Proteomes" id="UP000320717">
    <property type="component" value="Chromosome"/>
</dbReference>
<reference evidence="1 3" key="1">
    <citation type="submission" date="2019-07" db="EMBL/GenBank/DDBJ databases">
        <title>Complete Genome Sequence of drought tolerant Plant Growth-Promoting Rhizobacterium Glutamicibacter halophytocola DR408.</title>
        <authorList>
            <person name="Nishu S.D."/>
            <person name="Lee T.K."/>
        </authorList>
    </citation>
    <scope>NUCLEOTIDE SEQUENCE [LARGE SCALE GENOMIC DNA]</scope>
    <source>
        <strain evidence="1 3">DR408</strain>
    </source>
</reference>
<keyword evidence="3" id="KW-1185">Reference proteome</keyword>
<evidence type="ECO:0000313" key="3">
    <source>
        <dbReference type="Proteomes" id="UP000320717"/>
    </source>
</evidence>